<feature type="compositionally biased region" description="Basic and acidic residues" evidence="1">
    <location>
        <begin position="87"/>
        <end position="110"/>
    </location>
</feature>
<dbReference type="EMBL" id="AWGJ01000007">
    <property type="protein sequence ID" value="ODN78007.1"/>
    <property type="molecule type" value="Genomic_DNA"/>
</dbReference>
<name>A0A1E3HNU2_9TREE</name>
<dbReference type="Proteomes" id="UP000094065">
    <property type="component" value="Unassembled WGS sequence"/>
</dbReference>
<feature type="compositionally biased region" description="Basic and acidic residues" evidence="1">
    <location>
        <begin position="164"/>
        <end position="191"/>
    </location>
</feature>
<feature type="compositionally biased region" description="Basic and acidic residues" evidence="1">
    <location>
        <begin position="224"/>
        <end position="266"/>
    </location>
</feature>
<dbReference type="GeneID" id="30156402"/>
<dbReference type="PANTHER" id="PTHR31684:SF2">
    <property type="entry name" value="COILED-COIL DOMAIN-CONTAINING PROTEIN 43"/>
    <property type="match status" value="1"/>
</dbReference>
<evidence type="ECO:0008006" key="4">
    <source>
        <dbReference type="Google" id="ProtNLM"/>
    </source>
</evidence>
<feature type="region of interest" description="Disordered" evidence="1">
    <location>
        <begin position="141"/>
        <end position="266"/>
    </location>
</feature>
<sequence length="266" mass="30019">MSNDNPESSAQALERYILAQLEGLSLSAPQDDIEMMARFVEEEGLEREEKAEGVRGMLEGVVDGGELPEEGVDEMLDRVIDEQTRLHELDLEREREEAETNRSPSPEKFDASNILSTLTPEELAAARRQALLRQYAYVDGEEGPSEYPLPGAPDAEGRGGAPPKGEKARELEAKRQAAERQRMIQEALYRDGRKKKHRKNEEVDLLAPNLNKEKALYVMAAQREQQKKASQDRKERDKAALDKQRADQAKAKADKQKKAAKQERRA</sequence>
<dbReference type="RefSeq" id="XP_018993243.1">
    <property type="nucleotide sequence ID" value="XM_019139300.1"/>
</dbReference>
<keyword evidence="3" id="KW-1185">Reference proteome</keyword>
<evidence type="ECO:0000256" key="1">
    <source>
        <dbReference type="SAM" id="MobiDB-lite"/>
    </source>
</evidence>
<evidence type="ECO:0000313" key="3">
    <source>
        <dbReference type="Proteomes" id="UP000094065"/>
    </source>
</evidence>
<evidence type="ECO:0000313" key="2">
    <source>
        <dbReference type="EMBL" id="ODN78007.1"/>
    </source>
</evidence>
<dbReference type="AlphaFoldDB" id="A0A1E3HNU2"/>
<dbReference type="PANTHER" id="PTHR31684">
    <property type="entry name" value="COILED-COIL DOMAIN-CONTAINING PROTEIN 43"/>
    <property type="match status" value="1"/>
</dbReference>
<organism evidence="2 3">
    <name type="scientific">Cryptococcus amylolentus CBS 6039</name>
    <dbReference type="NCBI Taxonomy" id="1295533"/>
    <lineage>
        <taxon>Eukaryota</taxon>
        <taxon>Fungi</taxon>
        <taxon>Dikarya</taxon>
        <taxon>Basidiomycota</taxon>
        <taxon>Agaricomycotina</taxon>
        <taxon>Tremellomycetes</taxon>
        <taxon>Tremellales</taxon>
        <taxon>Cryptococcaceae</taxon>
        <taxon>Cryptococcus</taxon>
    </lineage>
</organism>
<feature type="region of interest" description="Disordered" evidence="1">
    <location>
        <begin position="87"/>
        <end position="115"/>
    </location>
</feature>
<proteinExistence type="predicted"/>
<reference evidence="2 3" key="1">
    <citation type="submission" date="2016-06" db="EMBL/GenBank/DDBJ databases">
        <title>Evolution of pathogenesis and genome organization in the Tremellales.</title>
        <authorList>
            <person name="Cuomo C."/>
            <person name="Litvintseva A."/>
            <person name="Heitman J."/>
            <person name="Chen Y."/>
            <person name="Sun S."/>
            <person name="Springer D."/>
            <person name="Dromer F."/>
            <person name="Young S."/>
            <person name="Zeng Q."/>
            <person name="Chapman S."/>
            <person name="Gujja S."/>
            <person name="Saif S."/>
            <person name="Birren B."/>
        </authorList>
    </citation>
    <scope>NUCLEOTIDE SEQUENCE [LARGE SCALE GENOMIC DNA]</scope>
    <source>
        <strain evidence="2 3">CBS 6039</strain>
    </source>
</reference>
<dbReference type="InterPro" id="IPR037666">
    <property type="entry name" value="CCDC43"/>
</dbReference>
<gene>
    <name evidence="2" type="ORF">L202_05093</name>
</gene>
<accession>A0A1E3HNU2</accession>
<feature type="region of interest" description="Disordered" evidence="1">
    <location>
        <begin position="44"/>
        <end position="69"/>
    </location>
</feature>
<comment type="caution">
    <text evidence="2">The sequence shown here is derived from an EMBL/GenBank/DDBJ whole genome shotgun (WGS) entry which is preliminary data.</text>
</comment>
<dbReference type="OrthoDB" id="2592902at2759"/>
<protein>
    <recommendedName>
        <fullName evidence="4">Coiled-coil domain-containing protein 43</fullName>
    </recommendedName>
</protein>